<proteinExistence type="predicted"/>
<evidence type="ECO:0000256" key="1">
    <source>
        <dbReference type="SAM" id="Phobius"/>
    </source>
</evidence>
<dbReference type="EMBL" id="BALE01000046">
    <property type="protein sequence ID" value="GAN55350.1"/>
    <property type="molecule type" value="Genomic_DNA"/>
</dbReference>
<comment type="caution">
    <text evidence="2">The sequence shown here is derived from an EMBL/GenBank/DDBJ whole genome shotgun (WGS) entry which is preliminary data.</text>
</comment>
<gene>
    <name evidence="2" type="ORF">Tasa_046_032</name>
</gene>
<organism evidence="2 3">
    <name type="scientific">Tanticharoenia sakaeratensis NBRC 103193</name>
    <dbReference type="NCBI Taxonomy" id="1231623"/>
    <lineage>
        <taxon>Bacteria</taxon>
        <taxon>Pseudomonadati</taxon>
        <taxon>Pseudomonadota</taxon>
        <taxon>Alphaproteobacteria</taxon>
        <taxon>Acetobacterales</taxon>
        <taxon>Acetobacteraceae</taxon>
        <taxon>Tanticharoenia</taxon>
    </lineage>
</organism>
<name>A0A0D6MPP3_9PROT</name>
<evidence type="ECO:0000313" key="2">
    <source>
        <dbReference type="EMBL" id="GAN55350.1"/>
    </source>
</evidence>
<feature type="transmembrane region" description="Helical" evidence="1">
    <location>
        <begin position="12"/>
        <end position="32"/>
    </location>
</feature>
<dbReference type="STRING" id="1231623.Tasa_046_032"/>
<dbReference type="AlphaFoldDB" id="A0A0D6MPP3"/>
<keyword evidence="1" id="KW-0812">Transmembrane</keyword>
<protein>
    <submittedName>
        <fullName evidence="2">Uncharacterized protein</fullName>
    </submittedName>
</protein>
<keyword evidence="1" id="KW-1133">Transmembrane helix</keyword>
<sequence>MTFADILAAIPQAYTLYAALLILSCKIVTIFIRPPAATSHWAPLFTLVTTIGLNVGWATNRLQVGRTGIMVPRGQVPAAKAAIAAGVSTTP</sequence>
<dbReference type="Proteomes" id="UP000032679">
    <property type="component" value="Unassembled WGS sequence"/>
</dbReference>
<keyword evidence="1" id="KW-0472">Membrane</keyword>
<reference evidence="2 3" key="1">
    <citation type="submission" date="2012-10" db="EMBL/GenBank/DDBJ databases">
        <title>Genome sequencing of Tanticharoenia sakaeratensis NBRC 103193.</title>
        <authorList>
            <person name="Azuma Y."/>
            <person name="Hadano H."/>
            <person name="Hirakawa H."/>
            <person name="Matsushita K."/>
        </authorList>
    </citation>
    <scope>NUCLEOTIDE SEQUENCE [LARGE SCALE GENOMIC DNA]</scope>
    <source>
        <strain evidence="2 3">NBRC 103193</strain>
    </source>
</reference>
<dbReference type="RefSeq" id="WP_048850425.1">
    <property type="nucleotide sequence ID" value="NZ_BALE01000046.1"/>
</dbReference>
<keyword evidence="3" id="KW-1185">Reference proteome</keyword>
<accession>A0A0D6MPP3</accession>
<feature type="transmembrane region" description="Helical" evidence="1">
    <location>
        <begin position="38"/>
        <end position="57"/>
    </location>
</feature>
<evidence type="ECO:0000313" key="3">
    <source>
        <dbReference type="Proteomes" id="UP000032679"/>
    </source>
</evidence>
<dbReference type="OrthoDB" id="7278783at2"/>